<evidence type="ECO:0000313" key="4">
    <source>
        <dbReference type="Proteomes" id="UP000054383"/>
    </source>
</evidence>
<evidence type="ECO:0000313" key="3">
    <source>
        <dbReference type="EMBL" id="CRG91147.1"/>
    </source>
</evidence>
<dbReference type="Gene3D" id="3.10.310.10">
    <property type="entry name" value="Diaminopimelate Epimerase, Chain A, domain 1"/>
    <property type="match status" value="2"/>
</dbReference>
<sequence length="408" mass="43285">MNNSYRAFSGIARHHAYMSRSQRVCYTRHARQNRIPAAYYRGGTSRALIFHQEDLPANKDDWRAVFLGTIGSPDPNGRQLDGMGGGVSSLSKICVVSPSERPDAQVEFTFVQVGVRNDGVDYAGNCGNMSSAIGPFAVDSGLISPTVGHSEGGSSTTTISLYNTNTQKIIQATFPVTRDGSETVYDGDFAIDGVAGTAARIQLDFVDPGGSKTGKLLPTGNIVDKIDGIEMTCIDAGNPCVFVRASDLGIDGTMLPQETETRLDLLSQLEGLRAKAALAMGMSTTIEDVPPSIPKICFVSPPAEHQLLSGETLATDSVDVVVRAISTGQPHKALPITCGLSVSAAARLEGSLVQQCLSNAAARKTEVVVGHPSGQLVVGAFYDAAGRLARATVYRTARRLMEGVVYWK</sequence>
<dbReference type="Pfam" id="PF04303">
    <property type="entry name" value="PrpF"/>
    <property type="match status" value="1"/>
</dbReference>
<dbReference type="PANTHER" id="PTHR43709">
    <property type="entry name" value="ACONITATE ISOMERASE-RELATED"/>
    <property type="match status" value="1"/>
</dbReference>
<evidence type="ECO:0008006" key="5">
    <source>
        <dbReference type="Google" id="ProtNLM"/>
    </source>
</evidence>
<comment type="similarity">
    <text evidence="1">Belongs to the PrpF family.</text>
</comment>
<dbReference type="OMA" id="MQTAIPC"/>
<dbReference type="InterPro" id="IPR007400">
    <property type="entry name" value="PrpF-like"/>
</dbReference>
<keyword evidence="4" id="KW-1185">Reference proteome</keyword>
<dbReference type="STRING" id="28573.A0A0U1M6J5"/>
<accession>A0A0U1M6J5</accession>
<reference evidence="3 4" key="1">
    <citation type="submission" date="2015-04" db="EMBL/GenBank/DDBJ databases">
        <authorList>
            <person name="Syromyatnikov M.Y."/>
            <person name="Popov V.N."/>
        </authorList>
    </citation>
    <scope>NUCLEOTIDE SEQUENCE [LARGE SCALE GENOMIC DNA]</scope>
    <source>
        <strain evidence="3">WF-38-12</strain>
    </source>
</reference>
<dbReference type="OrthoDB" id="10267539at2759"/>
<keyword evidence="2" id="KW-0413">Isomerase</keyword>
<dbReference type="SUPFAM" id="SSF54506">
    <property type="entry name" value="Diaminopimelate epimerase-like"/>
    <property type="match status" value="2"/>
</dbReference>
<evidence type="ECO:0000256" key="2">
    <source>
        <dbReference type="ARBA" id="ARBA00023235"/>
    </source>
</evidence>
<dbReference type="Proteomes" id="UP000054383">
    <property type="component" value="Unassembled WGS sequence"/>
</dbReference>
<evidence type="ECO:0000256" key="1">
    <source>
        <dbReference type="ARBA" id="ARBA00007673"/>
    </source>
</evidence>
<organism evidence="3 4">
    <name type="scientific">Talaromyces islandicus</name>
    <name type="common">Penicillium islandicum</name>
    <dbReference type="NCBI Taxonomy" id="28573"/>
    <lineage>
        <taxon>Eukaryota</taxon>
        <taxon>Fungi</taxon>
        <taxon>Dikarya</taxon>
        <taxon>Ascomycota</taxon>
        <taxon>Pezizomycotina</taxon>
        <taxon>Eurotiomycetes</taxon>
        <taxon>Eurotiomycetidae</taxon>
        <taxon>Eurotiales</taxon>
        <taxon>Trichocomaceae</taxon>
        <taxon>Talaromyces</taxon>
        <taxon>Talaromyces sect. Islandici</taxon>
    </lineage>
</organism>
<dbReference type="GO" id="GO:0016853">
    <property type="term" value="F:isomerase activity"/>
    <property type="evidence" value="ECO:0007669"/>
    <property type="project" value="UniProtKB-KW"/>
</dbReference>
<gene>
    <name evidence="3" type="ORF">PISL3812_08195</name>
</gene>
<dbReference type="PANTHER" id="PTHR43709:SF2">
    <property type="entry name" value="DUF453 DOMAIN PROTEIN (AFU_ORTHOLOGUE AFUA_6G00360)"/>
    <property type="match status" value="1"/>
</dbReference>
<proteinExistence type="inferred from homology"/>
<name>A0A0U1M6J5_TALIS</name>
<dbReference type="AlphaFoldDB" id="A0A0U1M6J5"/>
<protein>
    <recommendedName>
        <fullName evidence="5">3-methylitaconate isomerase</fullName>
    </recommendedName>
</protein>
<dbReference type="EMBL" id="CVMT01000009">
    <property type="protein sequence ID" value="CRG91147.1"/>
    <property type="molecule type" value="Genomic_DNA"/>
</dbReference>